<dbReference type="SUPFAM" id="SSF52540">
    <property type="entry name" value="P-loop containing nucleoside triphosphate hydrolases"/>
    <property type="match status" value="1"/>
</dbReference>
<dbReference type="InterPro" id="IPR049080">
    <property type="entry name" value="MOV-10-like_beta-barrel"/>
</dbReference>
<evidence type="ECO:0000256" key="4">
    <source>
        <dbReference type="ARBA" id="ARBA00022490"/>
    </source>
</evidence>
<evidence type="ECO:0000256" key="1">
    <source>
        <dbReference type="ARBA" id="ARBA00004496"/>
    </source>
</evidence>
<name>A0ABN8QHE5_9CNID</name>
<feature type="domain" description="Helicase MOV-10 helical" evidence="16">
    <location>
        <begin position="341"/>
        <end position="377"/>
    </location>
</feature>
<feature type="domain" description="DNA2/NAM7 helicase helicase" evidence="12">
    <location>
        <begin position="520"/>
        <end position="601"/>
    </location>
</feature>
<dbReference type="CDD" id="cd18038">
    <property type="entry name" value="DEXXQc_Helz-like"/>
    <property type="match status" value="1"/>
</dbReference>
<dbReference type="InterPro" id="IPR041677">
    <property type="entry name" value="DNA2/NAM7_AAA_11"/>
</dbReference>
<keyword evidence="4" id="KW-0963">Cytoplasm</keyword>
<comment type="similarity">
    <text evidence="2">Belongs to the DNA2/NAM7 helicase family. SDE3 subfamily.</text>
</comment>
<evidence type="ECO:0000256" key="5">
    <source>
        <dbReference type="ARBA" id="ARBA00022741"/>
    </source>
</evidence>
<accession>A0ABN8QHE5</accession>
<evidence type="ECO:0000256" key="11">
    <source>
        <dbReference type="SAM" id="MobiDB-lite"/>
    </source>
</evidence>
<dbReference type="Gene3D" id="3.40.50.300">
    <property type="entry name" value="P-loop containing nucleotide triphosphate hydrolases"/>
    <property type="match status" value="2"/>
</dbReference>
<evidence type="ECO:0000256" key="9">
    <source>
        <dbReference type="ARBA" id="ARBA00023158"/>
    </source>
</evidence>
<sequence length="1008" mass="114839">MPSPNNEYKKNVSKQFWTYLSSHRLRPSTKMELRGVYYEQFKKTLDRSSPSVPFSTILFQLKRMKKLVKCKDGSDNLLYFERKGRRLVLAVDQSFVHRKQRNALKEKGENEKDVDEAETENFEEVDDSAYELKKIFLDHKESLIQDKNGIRICSDLDREHGHIDFGKMNLTESAKITEIMVNNAGSSTVKLKRFAALDSVGDFMLSDKHNVTMSGPKHKVIRLPAGKAYTIQALFKPSSLGDFKQPIVFEFEEESTAKAYHIARFLTGQGTSDDVEGILPTQKYQHPKPFARVVDPDVLVIGGVPPPRPDNKLQYIVPLSNYHIPLQLRLGLNQGKPGEELTALLESDTALPTPEYSKKLAALLHIEELQMEVDIRHYDLEDVTLAPEGEFLVLKVPGLAENRPSVIRGDQIRVRMKDRTGQLEKEAYQGFVYVVGLSEVRLRFSPSFHKKYIKGMKLNVRFTFNRTPLKLMHRALEIGYKVIEEDRLSSLKLQIGTHLDPLLDKEAQDLRFYNKKLHDNKEQEQAVKNIVAGTSRPVPYLVFGPPGTGKTVTIVEAIKQVLKMFPESRVLACAPSNSAADLILQRVMEHTVIPKSQMIRLNAFGRSILSLPRDIKDVSSITYGGDFYFPSKQEIMDKRLVVCTLITAGRLVSGEIPERHFTHVFIDEAGHSLQPECLVPLAGMFSTETPGGGQLVLAGDPQQLGPVLRSPVAIKYGLGISLLEWMMTKVPFYGRIPQDEEDELGDYNPLIITKLLKNYRSHPCILELPNEMFYDDELEACADKLKRESLYNWSRLPNKEFPIIFDDVKGRDMREEKSPSFFNPEEAAVVVQYVKDLKDARGIKVQPSEIGVISPYRKQVQKIRILLNKANITDVKVGSVEEFQGQERRVIIISTVRSSQEFLQLDAQFKLGFLKNPKRFNVAITRAQALLIVVGNPHVLCKDRHWNRFIQFCIDCRGYRGCDFKPAAEVDQDLIDRLKRVHLDSKEALDALETIVDEQPAWNRDEDY</sequence>
<evidence type="ECO:0000259" key="16">
    <source>
        <dbReference type="Pfam" id="PF21635"/>
    </source>
</evidence>
<keyword evidence="7" id="KW-0347">Helicase</keyword>
<dbReference type="EMBL" id="CALNXK010000130">
    <property type="protein sequence ID" value="CAH3164660.1"/>
    <property type="molecule type" value="Genomic_DNA"/>
</dbReference>
<feature type="region of interest" description="Disordered" evidence="11">
    <location>
        <begin position="102"/>
        <end position="121"/>
    </location>
</feature>
<evidence type="ECO:0000259" key="13">
    <source>
        <dbReference type="Pfam" id="PF13087"/>
    </source>
</evidence>
<dbReference type="Pfam" id="PF21634">
    <property type="entry name" value="MOV-10_beta-barrel"/>
    <property type="match status" value="1"/>
</dbReference>
<dbReference type="Pfam" id="PF13087">
    <property type="entry name" value="AAA_12"/>
    <property type="match status" value="1"/>
</dbReference>
<evidence type="ECO:0000256" key="6">
    <source>
        <dbReference type="ARBA" id="ARBA00022801"/>
    </source>
</evidence>
<proteinExistence type="inferred from homology"/>
<dbReference type="Proteomes" id="UP001159405">
    <property type="component" value="Unassembled WGS sequence"/>
</dbReference>
<dbReference type="InterPro" id="IPR026122">
    <property type="entry name" value="MOV-10/SDE3_DEXXQ/H-box"/>
</dbReference>
<comment type="subcellular location">
    <subcellularLocation>
        <location evidence="1">Cytoplasm</location>
    </subcellularLocation>
</comment>
<feature type="domain" description="Helicase MOV-10 Ig-like" evidence="14">
    <location>
        <begin position="141"/>
        <end position="267"/>
    </location>
</feature>
<keyword evidence="6" id="KW-0378">Hydrolase</keyword>
<gene>
    <name evidence="17" type="ORF">PLOB_00006792</name>
</gene>
<evidence type="ECO:0000256" key="2">
    <source>
        <dbReference type="ARBA" id="ARBA00005601"/>
    </source>
</evidence>
<evidence type="ECO:0000313" key="17">
    <source>
        <dbReference type="EMBL" id="CAH3164660.1"/>
    </source>
</evidence>
<evidence type="ECO:0000256" key="7">
    <source>
        <dbReference type="ARBA" id="ARBA00022806"/>
    </source>
</evidence>
<dbReference type="InterPro" id="IPR049079">
    <property type="entry name" value="Mov-10_helical"/>
</dbReference>
<keyword evidence="9" id="KW-0943">RNA-mediated gene silencing</keyword>
<comment type="catalytic activity">
    <reaction evidence="10">
        <text>ATP + H2O = ADP + phosphate + H(+)</text>
        <dbReference type="Rhea" id="RHEA:13065"/>
        <dbReference type="ChEBI" id="CHEBI:15377"/>
        <dbReference type="ChEBI" id="CHEBI:15378"/>
        <dbReference type="ChEBI" id="CHEBI:30616"/>
        <dbReference type="ChEBI" id="CHEBI:43474"/>
        <dbReference type="ChEBI" id="CHEBI:456216"/>
        <dbReference type="EC" id="3.6.4.13"/>
    </reaction>
</comment>
<dbReference type="InterPro" id="IPR041679">
    <property type="entry name" value="DNA2/NAM7-like_C"/>
</dbReference>
<feature type="domain" description="DNA2/NAM7 helicase helicase" evidence="12">
    <location>
        <begin position="632"/>
        <end position="710"/>
    </location>
</feature>
<dbReference type="InterPro" id="IPR049077">
    <property type="entry name" value="MOV-10_Ig-like"/>
</dbReference>
<keyword evidence="8" id="KW-0067">ATP-binding</keyword>
<dbReference type="Pfam" id="PF21635">
    <property type="entry name" value="Mov-10_helical"/>
    <property type="match status" value="1"/>
</dbReference>
<evidence type="ECO:0000256" key="8">
    <source>
        <dbReference type="ARBA" id="ARBA00022840"/>
    </source>
</evidence>
<feature type="compositionally biased region" description="Acidic residues" evidence="11">
    <location>
        <begin position="112"/>
        <end position="121"/>
    </location>
</feature>
<dbReference type="EC" id="3.6.4.13" evidence="3"/>
<feature type="domain" description="DNA2/NAM7 helicase-like C-terminal" evidence="13">
    <location>
        <begin position="751"/>
        <end position="937"/>
    </location>
</feature>
<dbReference type="Pfam" id="PF13086">
    <property type="entry name" value="AAA_11"/>
    <property type="match status" value="2"/>
</dbReference>
<keyword evidence="5" id="KW-0547">Nucleotide-binding</keyword>
<evidence type="ECO:0000259" key="15">
    <source>
        <dbReference type="Pfam" id="PF21634"/>
    </source>
</evidence>
<keyword evidence="18" id="KW-1185">Reference proteome</keyword>
<evidence type="ECO:0000259" key="12">
    <source>
        <dbReference type="Pfam" id="PF13086"/>
    </source>
</evidence>
<dbReference type="PANTHER" id="PTHR45418">
    <property type="entry name" value="CANCER/TESTIS ANTIGEN 55"/>
    <property type="match status" value="1"/>
</dbReference>
<reference evidence="17 18" key="1">
    <citation type="submission" date="2022-05" db="EMBL/GenBank/DDBJ databases">
        <authorList>
            <consortium name="Genoscope - CEA"/>
            <person name="William W."/>
        </authorList>
    </citation>
    <scope>NUCLEOTIDE SEQUENCE [LARGE SCALE GENOMIC DNA]</scope>
</reference>
<organism evidence="17 18">
    <name type="scientific">Porites lobata</name>
    <dbReference type="NCBI Taxonomy" id="104759"/>
    <lineage>
        <taxon>Eukaryota</taxon>
        <taxon>Metazoa</taxon>
        <taxon>Cnidaria</taxon>
        <taxon>Anthozoa</taxon>
        <taxon>Hexacorallia</taxon>
        <taxon>Scleractinia</taxon>
        <taxon>Fungiina</taxon>
        <taxon>Poritidae</taxon>
        <taxon>Porites</taxon>
    </lineage>
</organism>
<evidence type="ECO:0000256" key="3">
    <source>
        <dbReference type="ARBA" id="ARBA00012552"/>
    </source>
</evidence>
<comment type="caution">
    <text evidence="17">The sequence shown here is derived from an EMBL/GenBank/DDBJ whole genome shotgun (WGS) entry which is preliminary data.</text>
</comment>
<dbReference type="InterPro" id="IPR047187">
    <property type="entry name" value="SF1_C_Upf1"/>
</dbReference>
<feature type="domain" description="Helicase MOV-10-like beta-barrel" evidence="15">
    <location>
        <begin position="378"/>
        <end position="462"/>
    </location>
</feature>
<dbReference type="InterPro" id="IPR027417">
    <property type="entry name" value="P-loop_NTPase"/>
</dbReference>
<dbReference type="Pfam" id="PF21633">
    <property type="entry name" value="MOV-10_Ig-like"/>
    <property type="match status" value="1"/>
</dbReference>
<protein>
    <recommendedName>
        <fullName evidence="3">RNA helicase</fullName>
        <ecNumber evidence="3">3.6.4.13</ecNumber>
    </recommendedName>
</protein>
<evidence type="ECO:0000313" key="18">
    <source>
        <dbReference type="Proteomes" id="UP001159405"/>
    </source>
</evidence>
<evidence type="ECO:0000259" key="14">
    <source>
        <dbReference type="Pfam" id="PF21633"/>
    </source>
</evidence>
<dbReference type="PANTHER" id="PTHR45418:SF1">
    <property type="entry name" value="CANCER_TESTIS ANTIGEN 55"/>
    <property type="match status" value="1"/>
</dbReference>
<evidence type="ECO:0000256" key="10">
    <source>
        <dbReference type="ARBA" id="ARBA00047984"/>
    </source>
</evidence>
<dbReference type="CDD" id="cd18808">
    <property type="entry name" value="SF1_C_Upf1"/>
    <property type="match status" value="1"/>
</dbReference>